<evidence type="ECO:0000256" key="1">
    <source>
        <dbReference type="SAM" id="Coils"/>
    </source>
</evidence>
<evidence type="ECO:0000256" key="3">
    <source>
        <dbReference type="SAM" id="Phobius"/>
    </source>
</evidence>
<dbReference type="Proteomes" id="UP001055429">
    <property type="component" value="Chromosome"/>
</dbReference>
<reference evidence="4" key="1">
    <citation type="submission" date="2022-05" db="EMBL/GenBank/DDBJ databases">
        <title>Brevundimonas albigilva TT17 genome sequence.</title>
        <authorList>
            <person name="Lee K."/>
            <person name="Son H."/>
        </authorList>
    </citation>
    <scope>NUCLEOTIDE SEQUENCE</scope>
    <source>
        <strain evidence="4">TT17</strain>
    </source>
</reference>
<name>A0ABY4SJH6_9CAUL</name>
<feature type="transmembrane region" description="Helical" evidence="3">
    <location>
        <begin position="27"/>
        <end position="46"/>
    </location>
</feature>
<feature type="compositionally biased region" description="Basic and acidic residues" evidence="2">
    <location>
        <begin position="100"/>
        <end position="115"/>
    </location>
</feature>
<evidence type="ECO:0000313" key="4">
    <source>
        <dbReference type="EMBL" id="URI14414.1"/>
    </source>
</evidence>
<keyword evidence="3" id="KW-1133">Transmembrane helix</keyword>
<sequence>MTATNPFAYRKSLLQRLFDWKVRGVRWIEIIGVALVAVMVMSVYVAKAAAARESSRIAELERDIRENAQRVRLLKAEAARLEQPARLEALSRQMGLGPVDVRKQADADDLPELKVEAAPAPAPVPPAAPATAPAPGPAAAPVAEAAQ</sequence>
<organism evidence="4 5">
    <name type="scientific">Brevundimonas albigilva</name>
    <dbReference type="NCBI Taxonomy" id="1312364"/>
    <lineage>
        <taxon>Bacteria</taxon>
        <taxon>Pseudomonadati</taxon>
        <taxon>Pseudomonadota</taxon>
        <taxon>Alphaproteobacteria</taxon>
        <taxon>Caulobacterales</taxon>
        <taxon>Caulobacteraceae</taxon>
        <taxon>Brevundimonas</taxon>
    </lineage>
</organism>
<keyword evidence="3" id="KW-0472">Membrane</keyword>
<evidence type="ECO:0000313" key="5">
    <source>
        <dbReference type="Proteomes" id="UP001055429"/>
    </source>
</evidence>
<keyword evidence="4" id="KW-0132">Cell division</keyword>
<dbReference type="RefSeq" id="WP_249749889.1">
    <property type="nucleotide sequence ID" value="NZ_CP097298.1"/>
</dbReference>
<gene>
    <name evidence="4" type="ORF">M8231_11355</name>
</gene>
<keyword evidence="5" id="KW-1185">Reference proteome</keyword>
<accession>A0ABY4SJH6</accession>
<proteinExistence type="predicted"/>
<feature type="coiled-coil region" evidence="1">
    <location>
        <begin position="50"/>
        <end position="77"/>
    </location>
</feature>
<feature type="region of interest" description="Disordered" evidence="2">
    <location>
        <begin position="98"/>
        <end position="147"/>
    </location>
</feature>
<feature type="compositionally biased region" description="Pro residues" evidence="2">
    <location>
        <begin position="120"/>
        <end position="138"/>
    </location>
</feature>
<protein>
    <submittedName>
        <fullName evidence="4">Cell division protein</fullName>
    </submittedName>
</protein>
<dbReference type="EMBL" id="CP097649">
    <property type="protein sequence ID" value="URI14414.1"/>
    <property type="molecule type" value="Genomic_DNA"/>
</dbReference>
<keyword evidence="1" id="KW-0175">Coiled coil</keyword>
<keyword evidence="3" id="KW-0812">Transmembrane</keyword>
<keyword evidence="4" id="KW-0131">Cell cycle</keyword>
<dbReference type="GO" id="GO:0051301">
    <property type="term" value="P:cell division"/>
    <property type="evidence" value="ECO:0007669"/>
    <property type="project" value="UniProtKB-KW"/>
</dbReference>
<evidence type="ECO:0000256" key="2">
    <source>
        <dbReference type="SAM" id="MobiDB-lite"/>
    </source>
</evidence>